<feature type="region of interest" description="Disordered" evidence="1">
    <location>
        <begin position="280"/>
        <end position="319"/>
    </location>
</feature>
<dbReference type="AlphaFoldDB" id="A0A0L6U715"/>
<name>A0A0L6U715_9BASI</name>
<accession>A0A0L6U715</accession>
<organism evidence="2 3">
    <name type="scientific">Puccinia sorghi</name>
    <dbReference type="NCBI Taxonomy" id="27349"/>
    <lineage>
        <taxon>Eukaryota</taxon>
        <taxon>Fungi</taxon>
        <taxon>Dikarya</taxon>
        <taxon>Basidiomycota</taxon>
        <taxon>Pucciniomycotina</taxon>
        <taxon>Pucciniomycetes</taxon>
        <taxon>Pucciniales</taxon>
        <taxon>Pucciniaceae</taxon>
        <taxon>Puccinia</taxon>
    </lineage>
</organism>
<dbReference type="STRING" id="27349.A0A0L6U715"/>
<dbReference type="VEuPathDB" id="FungiDB:VP01_92g8"/>
<sequence length="352" mass="39003">MFSVSSPLSRKRNRGTSSEQQIKIGNYHHQAPAVRSFHQLKHVPPMNFSYLQQQQLPWNSSATEDYHQPPKKRHKGVAGAILSTALDAALFTSAIGYAAYQFWTGKRLEDDEEEGSLQLSPKSVTTKSSHSRSLSSPPPPPYEPRQSGVQQAEPSNAARRARLRSNNSRRPVMTSLPQLAVAHQPINFVLRPPAHPLHSNRSTGPQRRTPEQEEFLMADFVCSLDAHIPPPIEQSLQAEGEEEEANEEGEDDAEMRAFKTQIRGLILEGQAALASRPRISDLPIQSPPPLHKSFSHSPSSSISPPTITANHQQHHHHQLDDNIKLLQLALDKASSKLQSNCLPVLSSSSSFP</sequence>
<proteinExistence type="predicted"/>
<evidence type="ECO:0000313" key="3">
    <source>
        <dbReference type="Proteomes" id="UP000037035"/>
    </source>
</evidence>
<reference evidence="2 3" key="1">
    <citation type="submission" date="2015-08" db="EMBL/GenBank/DDBJ databases">
        <title>Next Generation Sequencing and Analysis of the Genome of Puccinia sorghi L Schw, the Causal Agent of Maize Common Rust.</title>
        <authorList>
            <person name="Rochi L."/>
            <person name="Burguener G."/>
            <person name="Darino M."/>
            <person name="Turjanski A."/>
            <person name="Kreff E."/>
            <person name="Dieguez M.J."/>
            <person name="Sacco F."/>
        </authorList>
    </citation>
    <scope>NUCLEOTIDE SEQUENCE [LARGE SCALE GENOMIC DNA]</scope>
    <source>
        <strain evidence="2 3">RO10H11247</strain>
    </source>
</reference>
<feature type="compositionally biased region" description="Low complexity" evidence="1">
    <location>
        <begin position="291"/>
        <end position="305"/>
    </location>
</feature>
<protein>
    <submittedName>
        <fullName evidence="2">Uncharacterized protein</fullName>
    </submittedName>
</protein>
<comment type="caution">
    <text evidence="2">The sequence shown here is derived from an EMBL/GenBank/DDBJ whole genome shotgun (WGS) entry which is preliminary data.</text>
</comment>
<gene>
    <name evidence="2" type="ORF">VP01_92g8</name>
</gene>
<dbReference type="Proteomes" id="UP000037035">
    <property type="component" value="Unassembled WGS sequence"/>
</dbReference>
<dbReference type="EMBL" id="LAVV01014938">
    <property type="protein sequence ID" value="KNZ44303.1"/>
    <property type="molecule type" value="Genomic_DNA"/>
</dbReference>
<evidence type="ECO:0000256" key="1">
    <source>
        <dbReference type="SAM" id="MobiDB-lite"/>
    </source>
</evidence>
<feature type="region of interest" description="Disordered" evidence="1">
    <location>
        <begin position="113"/>
        <end position="172"/>
    </location>
</feature>
<dbReference type="OrthoDB" id="2507743at2759"/>
<feature type="compositionally biased region" description="Polar residues" evidence="1">
    <location>
        <begin position="117"/>
        <end position="127"/>
    </location>
</feature>
<evidence type="ECO:0000313" key="2">
    <source>
        <dbReference type="EMBL" id="KNZ44303.1"/>
    </source>
</evidence>
<keyword evidence="3" id="KW-1185">Reference proteome</keyword>